<dbReference type="InterPro" id="IPR025196">
    <property type="entry name" value="DUF4126"/>
</dbReference>
<keyword evidence="1" id="KW-0472">Membrane</keyword>
<dbReference type="eggNOG" id="ENOG5031U0Y">
    <property type="taxonomic scope" value="Bacteria"/>
</dbReference>
<sequence length="200" mass="19864">MNEALAILVGIGLAAACGFRVFVPLFIASLAANTGIDLFGGADFQGMVGEDTAWLGSTPVTIALGVATAVEIAAYYIPWVDNLLDSIATPAAVAAGTFISGILMPEFLGDGSLKWVLALIAGGGTAGVVQGASVVTRGASTASTGGIGNPLVSTTELGGAVLTAGVAVLVPVLAALLVAFLLFVALKKLICRMTNRGATT</sequence>
<accession>D5EKB2</accession>
<dbReference type="KEGG" id="caa:Caka_1843"/>
<dbReference type="RefSeq" id="WP_013043583.1">
    <property type="nucleotide sequence ID" value="NC_014008.1"/>
</dbReference>
<feature type="transmembrane region" description="Helical" evidence="1">
    <location>
        <begin position="6"/>
        <end position="32"/>
    </location>
</feature>
<keyword evidence="1" id="KW-0812">Transmembrane</keyword>
<dbReference type="EMBL" id="CP001998">
    <property type="protein sequence ID" value="ADE54861.1"/>
    <property type="molecule type" value="Genomic_DNA"/>
</dbReference>
<dbReference type="Proteomes" id="UP000000925">
    <property type="component" value="Chromosome"/>
</dbReference>
<evidence type="ECO:0000313" key="4">
    <source>
        <dbReference type="Proteomes" id="UP000000925"/>
    </source>
</evidence>
<dbReference type="STRING" id="583355.Caka_1843"/>
<feature type="domain" description="DUF4126" evidence="2">
    <location>
        <begin position="7"/>
        <end position="186"/>
    </location>
</feature>
<protein>
    <recommendedName>
        <fullName evidence="2">DUF4126 domain-containing protein</fullName>
    </recommendedName>
</protein>
<keyword evidence="1" id="KW-1133">Transmembrane helix</keyword>
<feature type="transmembrane region" description="Helical" evidence="1">
    <location>
        <begin position="53"/>
        <end position="77"/>
    </location>
</feature>
<evidence type="ECO:0000259" key="2">
    <source>
        <dbReference type="Pfam" id="PF13548"/>
    </source>
</evidence>
<reference evidence="3 4" key="1">
    <citation type="journal article" date="2010" name="Stand. Genomic Sci.">
        <title>Complete genome sequence of Coraliomargarita akajimensis type strain (04OKA010-24).</title>
        <authorList>
            <person name="Mavromatis K."/>
            <person name="Abt B."/>
            <person name="Brambilla E."/>
            <person name="Lapidus A."/>
            <person name="Copeland A."/>
            <person name="Deshpande S."/>
            <person name="Nolan M."/>
            <person name="Lucas S."/>
            <person name="Tice H."/>
            <person name="Cheng J.F."/>
            <person name="Han C."/>
            <person name="Detter J.C."/>
            <person name="Woyke T."/>
            <person name="Goodwin L."/>
            <person name="Pitluck S."/>
            <person name="Held B."/>
            <person name="Brettin T."/>
            <person name="Tapia R."/>
            <person name="Ivanova N."/>
            <person name="Mikhailova N."/>
            <person name="Pati A."/>
            <person name="Liolios K."/>
            <person name="Chen A."/>
            <person name="Palaniappan K."/>
            <person name="Land M."/>
            <person name="Hauser L."/>
            <person name="Chang Y.J."/>
            <person name="Jeffries C.D."/>
            <person name="Rohde M."/>
            <person name="Goker M."/>
            <person name="Bristow J."/>
            <person name="Eisen J.A."/>
            <person name="Markowitz V."/>
            <person name="Hugenholtz P."/>
            <person name="Klenk H.P."/>
            <person name="Kyrpides N.C."/>
        </authorList>
    </citation>
    <scope>NUCLEOTIDE SEQUENCE [LARGE SCALE GENOMIC DNA]</scope>
    <source>
        <strain evidence="4">DSM 45221 / IAM 15411 / JCM 23193 / KCTC 12865</strain>
    </source>
</reference>
<dbReference type="AlphaFoldDB" id="D5EKB2"/>
<dbReference type="OrthoDB" id="288613at2"/>
<evidence type="ECO:0000256" key="1">
    <source>
        <dbReference type="SAM" id="Phobius"/>
    </source>
</evidence>
<organism evidence="3 4">
    <name type="scientific">Coraliomargarita akajimensis (strain DSM 45221 / IAM 15411 / JCM 23193 / KCTC 12865 / 04OKA010-24)</name>
    <dbReference type="NCBI Taxonomy" id="583355"/>
    <lineage>
        <taxon>Bacteria</taxon>
        <taxon>Pseudomonadati</taxon>
        <taxon>Verrucomicrobiota</taxon>
        <taxon>Opitutia</taxon>
        <taxon>Puniceicoccales</taxon>
        <taxon>Coraliomargaritaceae</taxon>
        <taxon>Coraliomargarita</taxon>
    </lineage>
</organism>
<gene>
    <name evidence="3" type="ordered locus">Caka_1843</name>
</gene>
<name>D5EKB2_CORAD</name>
<evidence type="ECO:0000313" key="3">
    <source>
        <dbReference type="EMBL" id="ADE54861.1"/>
    </source>
</evidence>
<dbReference type="Pfam" id="PF13548">
    <property type="entry name" value="DUF4126"/>
    <property type="match status" value="1"/>
</dbReference>
<feature type="transmembrane region" description="Helical" evidence="1">
    <location>
        <begin position="159"/>
        <end position="186"/>
    </location>
</feature>
<proteinExistence type="predicted"/>
<dbReference type="HOGENOM" id="CLU_086377_1_1_0"/>
<keyword evidence="4" id="KW-1185">Reference proteome</keyword>
<feature type="transmembrane region" description="Helical" evidence="1">
    <location>
        <begin position="83"/>
        <end position="103"/>
    </location>
</feature>